<dbReference type="InterPro" id="IPR058825">
    <property type="entry name" value="MDM34_N"/>
</dbReference>
<dbReference type="Proteomes" id="UP000253472">
    <property type="component" value="Unassembled WGS sequence"/>
</dbReference>
<dbReference type="InterPro" id="IPR027536">
    <property type="entry name" value="MDM34"/>
</dbReference>
<dbReference type="GO" id="GO:0008289">
    <property type="term" value="F:lipid binding"/>
    <property type="evidence" value="ECO:0007669"/>
    <property type="project" value="UniProtKB-KW"/>
</dbReference>
<evidence type="ECO:0000259" key="12">
    <source>
        <dbReference type="PROSITE" id="PS51847"/>
    </source>
</evidence>
<evidence type="ECO:0000256" key="3">
    <source>
        <dbReference type="ARBA" id="ARBA00022452"/>
    </source>
</evidence>
<evidence type="ECO:0000256" key="6">
    <source>
        <dbReference type="ARBA" id="ARBA00023055"/>
    </source>
</evidence>
<accession>A0A367Y4C2</accession>
<dbReference type="AlphaFoldDB" id="A0A367Y4C2"/>
<comment type="subcellular location">
    <subcellularLocation>
        <location evidence="1">Membrane</location>
    </subcellularLocation>
    <subcellularLocation>
        <location evidence="10">Mitochondrion outer membrane</location>
        <topology evidence="10">Multi-pass membrane protein</topology>
    </subcellularLocation>
    <text evidence="10">The ERMES/MDM complex localizes to a few discrete foci (around 10 per single cell), that represent mitochondria-endoplasmic reticulum junctions. These foci are often found next to mtDNA nucleoids.</text>
</comment>
<comment type="similarity">
    <text evidence="10">Belongs to the MDM34 family.</text>
</comment>
<dbReference type="OrthoDB" id="17927at2759"/>
<keyword evidence="6" id="KW-0445">Lipid transport</keyword>
<comment type="caution">
    <text evidence="13">The sequence shown here is derived from an EMBL/GenBank/DDBJ whole genome shotgun (WGS) entry which is preliminary data.</text>
</comment>
<evidence type="ECO:0000313" key="14">
    <source>
        <dbReference type="Proteomes" id="UP000253472"/>
    </source>
</evidence>
<evidence type="ECO:0000256" key="10">
    <source>
        <dbReference type="HAMAP-Rule" id="MF_03105"/>
    </source>
</evidence>
<comment type="subunit">
    <text evidence="10">Component of the ER-mitochondria encounter structure (ERMES) or MDM complex, composed of MMM1, MDM10, MDM12 and MDM34_1.</text>
</comment>
<evidence type="ECO:0000256" key="5">
    <source>
        <dbReference type="ARBA" id="ARBA00022787"/>
    </source>
</evidence>
<gene>
    <name evidence="13" type="primary">MDM34_1</name>
    <name evidence="10" type="synonym">MDM34</name>
    <name evidence="13" type="ORF">Cantr_08172</name>
</gene>
<name>A0A367Y4C2_9ASCO</name>
<dbReference type="Pfam" id="PF26545">
    <property type="entry name" value="Mdm34_N"/>
    <property type="match status" value="1"/>
</dbReference>
<dbReference type="HAMAP" id="MF_03105">
    <property type="entry name" value="Mdm34"/>
    <property type="match status" value="1"/>
</dbReference>
<dbReference type="GO" id="GO:0007005">
    <property type="term" value="P:mitochondrion organization"/>
    <property type="evidence" value="ECO:0007669"/>
    <property type="project" value="InterPro"/>
</dbReference>
<dbReference type="PANTHER" id="PTHR28185:SF1">
    <property type="entry name" value="MITOCHONDRIAL DISTRIBUTION AND MORPHOLOGY PROTEIN 34"/>
    <property type="match status" value="1"/>
</dbReference>
<evidence type="ECO:0000313" key="13">
    <source>
        <dbReference type="EMBL" id="RCK60687.1"/>
    </source>
</evidence>
<dbReference type="CDD" id="cd21673">
    <property type="entry name" value="SMP_Mdm34"/>
    <property type="match status" value="1"/>
</dbReference>
<reference evidence="13 14" key="1">
    <citation type="submission" date="2018-06" db="EMBL/GenBank/DDBJ databases">
        <title>Whole genome sequencing of Candida tropicalis (genome annotated by CSBL at Korea University).</title>
        <authorList>
            <person name="Ahn J."/>
        </authorList>
    </citation>
    <scope>NUCLEOTIDE SEQUENCE [LARGE SCALE GENOMIC DNA]</scope>
    <source>
        <strain evidence="13 14">ATCC 20962</strain>
    </source>
</reference>
<dbReference type="GO" id="GO:1990456">
    <property type="term" value="P:mitochondrion-endoplasmic reticulum membrane tethering"/>
    <property type="evidence" value="ECO:0007669"/>
    <property type="project" value="TreeGrafter"/>
</dbReference>
<keyword evidence="7" id="KW-0446">Lipid-binding</keyword>
<organism evidence="13 14">
    <name type="scientific">Candida viswanathii</name>
    <dbReference type="NCBI Taxonomy" id="5486"/>
    <lineage>
        <taxon>Eukaryota</taxon>
        <taxon>Fungi</taxon>
        <taxon>Dikarya</taxon>
        <taxon>Ascomycota</taxon>
        <taxon>Saccharomycotina</taxon>
        <taxon>Pichiomycetes</taxon>
        <taxon>Debaryomycetaceae</taxon>
        <taxon>Candida/Lodderomyces clade</taxon>
        <taxon>Candida</taxon>
    </lineage>
</organism>
<proteinExistence type="inferred from homology"/>
<keyword evidence="8 10" id="KW-0496">Mitochondrion</keyword>
<dbReference type="PROSITE" id="PS51847">
    <property type="entry name" value="SMP"/>
    <property type="match status" value="1"/>
</dbReference>
<keyword evidence="9 10" id="KW-0472">Membrane</keyword>
<dbReference type="InterPro" id="IPR031468">
    <property type="entry name" value="SMP_LBD"/>
</dbReference>
<dbReference type="STRING" id="5486.A0A367Y4C2"/>
<comment type="function">
    <text evidence="10">Component of the ERMES/MDM complex, which serves as a molecular tether to connect the endoplasmic reticulum (ER) and mitochondria. Components of this complex are involved in the control of mitochondrial shape and protein biogenesis, and function in nonvesicular lipid trafficking between the ER and mitochondria. MDM34_1 is required for the interaction of the ER-resident membrane protein MMM1 and the outer mitochondrial membrane-resident beta-barrel protein MDM10.</text>
</comment>
<feature type="domain" description="SMP-LTD" evidence="12">
    <location>
        <begin position="1"/>
        <end position="204"/>
    </location>
</feature>
<keyword evidence="4 10" id="KW-0812">Transmembrane</keyword>
<evidence type="ECO:0000256" key="1">
    <source>
        <dbReference type="ARBA" id="ARBA00004370"/>
    </source>
</evidence>
<evidence type="ECO:0000256" key="4">
    <source>
        <dbReference type="ARBA" id="ARBA00022692"/>
    </source>
</evidence>
<dbReference type="PANTHER" id="PTHR28185">
    <property type="entry name" value="MITOCHONDRIAL DISTRIBUTION AND MORPHOLOGY PROTEIN 34"/>
    <property type="match status" value="1"/>
</dbReference>
<keyword evidence="5 10" id="KW-1000">Mitochondrion outer membrane</keyword>
<keyword evidence="3 10" id="KW-1134">Transmembrane beta strand</keyword>
<feature type="region of interest" description="Disordered" evidence="11">
    <location>
        <begin position="219"/>
        <end position="254"/>
    </location>
</feature>
<dbReference type="EMBL" id="QLNQ01000026">
    <property type="protein sequence ID" value="RCK60687.1"/>
    <property type="molecule type" value="Genomic_DNA"/>
</dbReference>
<evidence type="ECO:0000256" key="2">
    <source>
        <dbReference type="ARBA" id="ARBA00022448"/>
    </source>
</evidence>
<evidence type="ECO:0000256" key="9">
    <source>
        <dbReference type="ARBA" id="ARBA00023136"/>
    </source>
</evidence>
<comment type="domain">
    <text evidence="10">Lacks alpha-helical transmembrane segments, suggesting that it resides in the membrane via beta-sheet conformations similar to those predicted for other outer membrane proteins and porin.</text>
</comment>
<feature type="compositionally biased region" description="Low complexity" evidence="11">
    <location>
        <begin position="228"/>
        <end position="250"/>
    </location>
</feature>
<evidence type="ECO:0000256" key="11">
    <source>
        <dbReference type="SAM" id="MobiDB-lite"/>
    </source>
</evidence>
<evidence type="ECO:0000256" key="7">
    <source>
        <dbReference type="ARBA" id="ARBA00023121"/>
    </source>
</evidence>
<evidence type="ECO:0000256" key="8">
    <source>
        <dbReference type="ARBA" id="ARBA00023128"/>
    </source>
</evidence>
<protein>
    <recommendedName>
        <fullName evidence="10">Mitochondrial distribution and morphology protein 34</fullName>
    </recommendedName>
</protein>
<dbReference type="GO" id="GO:0015914">
    <property type="term" value="P:phospholipid transport"/>
    <property type="evidence" value="ECO:0007669"/>
    <property type="project" value="TreeGrafter"/>
</dbReference>
<sequence length="387" mass="43112">MSFKVNWNTLETDSLTSWTKDLLTSALNSGKSPNILASAITIKDLNFGKIAPDFEILEIGELDKDRFRGIFKINYQGDFHLTLHTKVQCNPLNNYFQSSLEDEIDNQERHQFITPNFLLSKEKFLVPLDLQLSDIKINGIASVVFSKSRGATVVFKNDPLEGIRVNSTFDNFEMLSSFLQKQIEKNLSELFRETMPSVINKLSIKLLDIESVASAAADAKTNAQRTDSSSSASASESESTTSLSSAPPSAMGNNSLEEEISRRNLLQVASLYRSRETMGLSIPKMDVTTGTSRKVIINPQKNTTPKRRVIKLHKKAPKQAEPVAEVKQAVDAKHEQESIVEPIPDKVNIQHHEFLFSQIGLGALKTMNKFNEKLLSPSPTTPPPYSV</sequence>
<keyword evidence="14" id="KW-1185">Reference proteome</keyword>
<keyword evidence="2" id="KW-0813">Transport</keyword>
<dbReference type="GO" id="GO:0032865">
    <property type="term" value="C:ERMES complex"/>
    <property type="evidence" value="ECO:0007669"/>
    <property type="project" value="UniProtKB-UniRule"/>
</dbReference>